<dbReference type="RefSeq" id="WP_141162773.1">
    <property type="nucleotide sequence ID" value="NZ_VHQG01000002.1"/>
</dbReference>
<accession>A0A506Y0J7</accession>
<gene>
    <name evidence="5" type="ORF">FJ657_05810</name>
</gene>
<dbReference type="AlphaFoldDB" id="A0A506Y0J7"/>
<dbReference type="InterPro" id="IPR013078">
    <property type="entry name" value="His_Pase_superF_clade-1"/>
</dbReference>
<dbReference type="PROSITE" id="PS00175">
    <property type="entry name" value="PG_MUTASE"/>
    <property type="match status" value="1"/>
</dbReference>
<dbReference type="CDD" id="cd07067">
    <property type="entry name" value="HP_PGM_like"/>
    <property type="match status" value="1"/>
</dbReference>
<dbReference type="InterPro" id="IPR050275">
    <property type="entry name" value="PGM_Phosphatase"/>
</dbReference>
<feature type="binding site" evidence="4">
    <location>
        <begin position="85"/>
        <end position="88"/>
    </location>
    <ligand>
        <name>substrate</name>
    </ligand>
</feature>
<dbReference type="SMART" id="SM00855">
    <property type="entry name" value="PGAM"/>
    <property type="match status" value="1"/>
</dbReference>
<dbReference type="InterPro" id="IPR001345">
    <property type="entry name" value="PG/BPGM_mutase_AS"/>
</dbReference>
<evidence type="ECO:0000256" key="1">
    <source>
        <dbReference type="ARBA" id="ARBA00023152"/>
    </source>
</evidence>
<proteinExistence type="predicted"/>
<evidence type="ECO:0000313" key="5">
    <source>
        <dbReference type="EMBL" id="TPW75413.1"/>
    </source>
</evidence>
<organism evidence="5 6">
    <name type="scientific">Schumannella soli</name>
    <dbReference type="NCBI Taxonomy" id="2590779"/>
    <lineage>
        <taxon>Bacteria</taxon>
        <taxon>Bacillati</taxon>
        <taxon>Actinomycetota</taxon>
        <taxon>Actinomycetes</taxon>
        <taxon>Micrococcales</taxon>
        <taxon>Microbacteriaceae</taxon>
        <taxon>Schumannella</taxon>
    </lineage>
</organism>
<comment type="caution">
    <text evidence="5">The sequence shown here is derived from an EMBL/GenBank/DDBJ whole genome shotgun (WGS) entry which is preliminary data.</text>
</comment>
<keyword evidence="6" id="KW-1185">Reference proteome</keyword>
<feature type="binding site" evidence="4">
    <location>
        <position position="60"/>
    </location>
    <ligand>
        <name>substrate</name>
    </ligand>
</feature>
<reference evidence="5 6" key="1">
    <citation type="submission" date="2019-06" db="EMBL/GenBank/DDBJ databases">
        <authorList>
            <person name="Li F."/>
        </authorList>
    </citation>
    <scope>NUCLEOTIDE SEQUENCE [LARGE SCALE GENOMIC DNA]</scope>
    <source>
        <strain evidence="5 6">10F1D-1</strain>
    </source>
</reference>
<dbReference type="OrthoDB" id="4697614at2"/>
<feature type="active site" description="Tele-phosphohistidine intermediate" evidence="3">
    <location>
        <position position="9"/>
    </location>
</feature>
<feature type="binding site" evidence="4">
    <location>
        <begin position="8"/>
        <end position="15"/>
    </location>
    <ligand>
        <name>substrate</name>
    </ligand>
</feature>
<evidence type="ECO:0000256" key="4">
    <source>
        <dbReference type="PIRSR" id="PIRSR613078-2"/>
    </source>
</evidence>
<protein>
    <submittedName>
        <fullName evidence="5">Histidine phosphatase family protein</fullName>
    </submittedName>
</protein>
<sequence length="212" mass="22242">MTTLALIRHGQTDWNLQGLLQGSSDTPLNATGRQQAHDAIPVLKDAGIPWTVVVSSPLARARVTAEIVAEGLGIPLAGAYPDLIERDYSVLEGRSEAEVERLWPGKSEPSVETLDSVVVRGHRALAQIAADHPGEDVVVVCHGTIIRYTLSDLVGYKVDTIENATVSLLESADAAGDDVSDSAPVGWRVRTVNGIKLAPRDAAAGPEGGAAA</sequence>
<keyword evidence="2" id="KW-0413">Isomerase</keyword>
<dbReference type="Gene3D" id="3.40.50.1240">
    <property type="entry name" value="Phosphoglycerate mutase-like"/>
    <property type="match status" value="1"/>
</dbReference>
<evidence type="ECO:0000256" key="2">
    <source>
        <dbReference type="ARBA" id="ARBA00023235"/>
    </source>
</evidence>
<feature type="active site" description="Proton donor/acceptor" evidence="3">
    <location>
        <position position="85"/>
    </location>
</feature>
<evidence type="ECO:0000256" key="3">
    <source>
        <dbReference type="PIRSR" id="PIRSR613078-1"/>
    </source>
</evidence>
<dbReference type="PANTHER" id="PTHR48100">
    <property type="entry name" value="BROAD-SPECIFICITY PHOSPHATASE YOR283W-RELATED"/>
    <property type="match status" value="1"/>
</dbReference>
<evidence type="ECO:0000313" key="6">
    <source>
        <dbReference type="Proteomes" id="UP000316252"/>
    </source>
</evidence>
<dbReference type="PANTHER" id="PTHR48100:SF1">
    <property type="entry name" value="HISTIDINE PHOSPHATASE FAMILY PROTEIN-RELATED"/>
    <property type="match status" value="1"/>
</dbReference>
<name>A0A506Y0J7_9MICO</name>
<dbReference type="EMBL" id="VHQG01000002">
    <property type="protein sequence ID" value="TPW75413.1"/>
    <property type="molecule type" value="Genomic_DNA"/>
</dbReference>
<dbReference type="Pfam" id="PF00300">
    <property type="entry name" value="His_Phos_1"/>
    <property type="match status" value="1"/>
</dbReference>
<dbReference type="Proteomes" id="UP000316252">
    <property type="component" value="Unassembled WGS sequence"/>
</dbReference>
<keyword evidence="1" id="KW-0324">Glycolysis</keyword>
<dbReference type="GO" id="GO:0016791">
    <property type="term" value="F:phosphatase activity"/>
    <property type="evidence" value="ECO:0007669"/>
    <property type="project" value="TreeGrafter"/>
</dbReference>
<dbReference type="InterPro" id="IPR029033">
    <property type="entry name" value="His_PPase_superfam"/>
</dbReference>
<dbReference type="GO" id="GO:0005737">
    <property type="term" value="C:cytoplasm"/>
    <property type="evidence" value="ECO:0007669"/>
    <property type="project" value="TreeGrafter"/>
</dbReference>
<dbReference type="SUPFAM" id="SSF53254">
    <property type="entry name" value="Phosphoglycerate mutase-like"/>
    <property type="match status" value="1"/>
</dbReference>